<evidence type="ECO:0000259" key="1">
    <source>
        <dbReference type="Pfam" id="PF13280"/>
    </source>
</evidence>
<sequence>MQECIYTVYNDARNQIEDLIVNKLELVDFLLMFTGKVNRNELMEIADISIATATRTLTQYRETYADNIEYNIGKKRYDATRQFSPAFTHNCISALKAMAYGQRLEPTKLLTTIGPDSIASIDVSLNTDLVSKICRAIYAGHALKAAYVSSTENYKNRERLILPTAIFESRNNWYVRACDLSDNTTYKNFKLIRFNDAKTAEFNKEVPDDIEWRSKVTLTIGPHIKHPNPEALKLDLGLLDKPVVNLIVSEALAGFVLAELGVDSSANSILNPFHFQYCLLNRYELENLNSLILAPGFNEK</sequence>
<reference evidence="4" key="1">
    <citation type="journal article" date="2019" name="Int. J. Syst. Evol. Microbiol.">
        <title>The Global Catalogue of Microorganisms (GCM) 10K type strain sequencing project: providing services to taxonomists for standard genome sequencing and annotation.</title>
        <authorList>
            <consortium name="The Broad Institute Genomics Platform"/>
            <consortium name="The Broad Institute Genome Sequencing Center for Infectious Disease"/>
            <person name="Wu L."/>
            <person name="Ma J."/>
        </authorList>
    </citation>
    <scope>NUCLEOTIDE SEQUENCE [LARGE SCALE GENOMIC DNA]</scope>
    <source>
        <strain evidence="4">CGMCC 1.10131</strain>
    </source>
</reference>
<protein>
    <recommendedName>
        <fullName evidence="5">WYL domain-containing protein</fullName>
    </recommendedName>
</protein>
<name>A0ABQ1I066_9ALTE</name>
<evidence type="ECO:0000313" key="3">
    <source>
        <dbReference type="EMBL" id="GGA97544.1"/>
    </source>
</evidence>
<dbReference type="EMBL" id="BMDY01000003">
    <property type="protein sequence ID" value="GGA97544.1"/>
    <property type="molecule type" value="Genomic_DNA"/>
</dbReference>
<feature type="domain" description="WYL" evidence="1">
    <location>
        <begin position="130"/>
        <end position="198"/>
    </location>
</feature>
<proteinExistence type="predicted"/>
<dbReference type="InterPro" id="IPR026881">
    <property type="entry name" value="WYL_dom"/>
</dbReference>
<dbReference type="Proteomes" id="UP000651977">
    <property type="component" value="Unassembled WGS sequence"/>
</dbReference>
<dbReference type="Pfam" id="PF13280">
    <property type="entry name" value="WYL"/>
    <property type="match status" value="1"/>
</dbReference>
<comment type="caution">
    <text evidence="3">The sequence shown here is derived from an EMBL/GenBank/DDBJ whole genome shotgun (WGS) entry which is preliminary data.</text>
</comment>
<organism evidence="3 4">
    <name type="scientific">Agarivorans gilvus</name>
    <dbReference type="NCBI Taxonomy" id="680279"/>
    <lineage>
        <taxon>Bacteria</taxon>
        <taxon>Pseudomonadati</taxon>
        <taxon>Pseudomonadota</taxon>
        <taxon>Gammaproteobacteria</taxon>
        <taxon>Alteromonadales</taxon>
        <taxon>Alteromonadaceae</taxon>
        <taxon>Agarivorans</taxon>
    </lineage>
</organism>
<dbReference type="InterPro" id="IPR059019">
    <property type="entry name" value="WHD_CapW"/>
</dbReference>
<accession>A0ABQ1I066</accession>
<gene>
    <name evidence="3" type="ORF">GCM10007414_08160</name>
</gene>
<keyword evidence="4" id="KW-1185">Reference proteome</keyword>
<dbReference type="PROSITE" id="PS52050">
    <property type="entry name" value="WYL"/>
    <property type="match status" value="1"/>
</dbReference>
<dbReference type="Pfam" id="PF26109">
    <property type="entry name" value="WHD_BrxR"/>
    <property type="match status" value="1"/>
</dbReference>
<evidence type="ECO:0000259" key="2">
    <source>
        <dbReference type="Pfam" id="PF26109"/>
    </source>
</evidence>
<evidence type="ECO:0000313" key="4">
    <source>
        <dbReference type="Proteomes" id="UP000651977"/>
    </source>
</evidence>
<evidence type="ECO:0008006" key="5">
    <source>
        <dbReference type="Google" id="ProtNLM"/>
    </source>
</evidence>
<feature type="domain" description="DNA-binding transcriptional repressor CapW winged helix-turn-helix" evidence="2">
    <location>
        <begin position="22"/>
        <end position="92"/>
    </location>
</feature>